<sequence length="368" mass="43114">MNNKLKLSILLRNSLTANNKPNYCKILSRWYTENGKDRPRKIESTKVNDKKKEKSDEVKNKLNSLLKEMAQGPAKGLPVKPLNLAKPESKQADKITKTAEKESKETVVKVVKEVAESLGGNTKQTESELMKKLLNNNEEDKLDTISSLSEIFKGMKIDRRQPKEEKQTRSQQVREILARTERQQERRFPEQRVRIRPQSLRKSQVLKLDNVNLFASDPLGIFTLDPSEYTEGVKNTTWDKLNQREKNLAVTHPPSNYFQQMILWTEQEKLWKFPIDNEQGLEDEQNVYFAEHVFLEKHLEPWCPQKGPIRHFMELVCVGLSKNPYLTVDAKREHIEWYRNYFEDKRQLLKEVGASLNEIKHDKEIESK</sequence>
<accession>A0ABD2P1U9</accession>
<keyword evidence="3" id="KW-0809">Transit peptide</keyword>
<name>A0ABD2P1U9_9CUCU</name>
<reference evidence="10 11" key="1">
    <citation type="journal article" date="2021" name="BMC Biol.">
        <title>Horizontally acquired antibacterial genes associated with adaptive radiation of ladybird beetles.</title>
        <authorList>
            <person name="Li H.S."/>
            <person name="Tang X.F."/>
            <person name="Huang Y.H."/>
            <person name="Xu Z.Y."/>
            <person name="Chen M.L."/>
            <person name="Du X.Y."/>
            <person name="Qiu B.Y."/>
            <person name="Chen P.T."/>
            <person name="Zhang W."/>
            <person name="Slipinski A."/>
            <person name="Escalona H.E."/>
            <person name="Waterhouse R.M."/>
            <person name="Zwick A."/>
            <person name="Pang H."/>
        </authorList>
    </citation>
    <scope>NUCLEOTIDE SEQUENCE [LARGE SCALE GENOMIC DNA]</scope>
    <source>
        <strain evidence="10">SYSU2018</strain>
    </source>
</reference>
<dbReference type="AlphaFoldDB" id="A0ABD2P1U9"/>
<gene>
    <name evidence="10" type="ORF">HHI36_019070</name>
</gene>
<dbReference type="Proteomes" id="UP001516400">
    <property type="component" value="Unassembled WGS sequence"/>
</dbReference>
<dbReference type="InterPro" id="IPR026299">
    <property type="entry name" value="MRP-S31"/>
</dbReference>
<dbReference type="GO" id="GO:0005840">
    <property type="term" value="C:ribosome"/>
    <property type="evidence" value="ECO:0007669"/>
    <property type="project" value="UniProtKB-KW"/>
</dbReference>
<keyword evidence="11" id="KW-1185">Reference proteome</keyword>
<dbReference type="PANTHER" id="PTHR13231">
    <property type="entry name" value="MITOCHONDRIAL RIBOSOMAL PROTEIN S31"/>
    <property type="match status" value="1"/>
</dbReference>
<evidence type="ECO:0000256" key="2">
    <source>
        <dbReference type="ARBA" id="ARBA00011057"/>
    </source>
</evidence>
<protein>
    <recommendedName>
        <fullName evidence="7">Small ribosomal subunit protein mS31</fullName>
    </recommendedName>
    <alternativeName>
        <fullName evidence="8">28S ribosomal protein S31, mitochondrial</fullName>
    </alternativeName>
</protein>
<evidence type="ECO:0000256" key="5">
    <source>
        <dbReference type="ARBA" id="ARBA00023128"/>
    </source>
</evidence>
<dbReference type="EMBL" id="JABFTP020000165">
    <property type="protein sequence ID" value="KAL3284938.1"/>
    <property type="molecule type" value="Genomic_DNA"/>
</dbReference>
<comment type="similarity">
    <text evidence="2">Belongs to the mitochondrion-specific ribosomal protein mS31 family.</text>
</comment>
<keyword evidence="5" id="KW-0496">Mitochondrion</keyword>
<evidence type="ECO:0000313" key="11">
    <source>
        <dbReference type="Proteomes" id="UP001516400"/>
    </source>
</evidence>
<evidence type="ECO:0000256" key="6">
    <source>
        <dbReference type="ARBA" id="ARBA00023274"/>
    </source>
</evidence>
<proteinExistence type="inferred from homology"/>
<dbReference type="GO" id="GO:0005739">
    <property type="term" value="C:mitochondrion"/>
    <property type="evidence" value="ECO:0007669"/>
    <property type="project" value="UniProtKB-SubCell"/>
</dbReference>
<evidence type="ECO:0000256" key="1">
    <source>
        <dbReference type="ARBA" id="ARBA00004173"/>
    </source>
</evidence>
<organism evidence="10 11">
    <name type="scientific">Cryptolaemus montrouzieri</name>
    <dbReference type="NCBI Taxonomy" id="559131"/>
    <lineage>
        <taxon>Eukaryota</taxon>
        <taxon>Metazoa</taxon>
        <taxon>Ecdysozoa</taxon>
        <taxon>Arthropoda</taxon>
        <taxon>Hexapoda</taxon>
        <taxon>Insecta</taxon>
        <taxon>Pterygota</taxon>
        <taxon>Neoptera</taxon>
        <taxon>Endopterygota</taxon>
        <taxon>Coleoptera</taxon>
        <taxon>Polyphaga</taxon>
        <taxon>Cucujiformia</taxon>
        <taxon>Coccinelloidea</taxon>
        <taxon>Coccinellidae</taxon>
        <taxon>Scymninae</taxon>
        <taxon>Scymnini</taxon>
        <taxon>Cryptolaemus</taxon>
    </lineage>
</organism>
<dbReference type="Pfam" id="PF15433">
    <property type="entry name" value="MRP-S31"/>
    <property type="match status" value="1"/>
</dbReference>
<keyword evidence="4" id="KW-0689">Ribosomal protein</keyword>
<comment type="caution">
    <text evidence="10">The sequence shown here is derived from an EMBL/GenBank/DDBJ whole genome shotgun (WGS) entry which is preliminary data.</text>
</comment>
<feature type="region of interest" description="Disordered" evidence="9">
    <location>
        <begin position="36"/>
        <end position="58"/>
    </location>
</feature>
<dbReference type="GO" id="GO:1990904">
    <property type="term" value="C:ribonucleoprotein complex"/>
    <property type="evidence" value="ECO:0007669"/>
    <property type="project" value="UniProtKB-KW"/>
</dbReference>
<dbReference type="PANTHER" id="PTHR13231:SF3">
    <property type="entry name" value="SMALL RIBOSOMAL SUBUNIT PROTEIN MS31"/>
    <property type="match status" value="1"/>
</dbReference>
<evidence type="ECO:0000256" key="7">
    <source>
        <dbReference type="ARBA" id="ARBA00035133"/>
    </source>
</evidence>
<evidence type="ECO:0000256" key="9">
    <source>
        <dbReference type="SAM" id="MobiDB-lite"/>
    </source>
</evidence>
<evidence type="ECO:0000256" key="3">
    <source>
        <dbReference type="ARBA" id="ARBA00022946"/>
    </source>
</evidence>
<keyword evidence="6" id="KW-0687">Ribonucleoprotein</keyword>
<evidence type="ECO:0000313" key="10">
    <source>
        <dbReference type="EMBL" id="KAL3284938.1"/>
    </source>
</evidence>
<evidence type="ECO:0000256" key="8">
    <source>
        <dbReference type="ARBA" id="ARBA00035363"/>
    </source>
</evidence>
<evidence type="ECO:0000256" key="4">
    <source>
        <dbReference type="ARBA" id="ARBA00022980"/>
    </source>
</evidence>
<comment type="subcellular location">
    <subcellularLocation>
        <location evidence="1">Mitochondrion</location>
    </subcellularLocation>
</comment>